<keyword evidence="6" id="KW-0325">Glycoprotein</keyword>
<evidence type="ECO:0000256" key="2">
    <source>
        <dbReference type="ARBA" id="ARBA00005507"/>
    </source>
</evidence>
<dbReference type="PANTHER" id="PTHR31052">
    <property type="entry name" value="COBRA-LIKE PROTEIN 7"/>
    <property type="match status" value="1"/>
</dbReference>
<evidence type="ECO:0000313" key="9">
    <source>
        <dbReference type="EMBL" id="OAY78653.1"/>
    </source>
</evidence>
<feature type="signal peptide" evidence="7">
    <location>
        <begin position="1"/>
        <end position="19"/>
    </location>
</feature>
<dbReference type="STRING" id="4615.A0A199VNQ2"/>
<sequence>MGSHLLLGLLVLVLVVVCAQRSDSQSVAPAPAPDVGCNGVQLSYSLDRRDKIRPFVSDPASQPYSFHATATVLNSGTTPLKSWSLLVAFRHGEILVSASGAVLTDASDFPYNTSGDATTSFSGYPNPDLLTPIATAGDLSLIQAQIDLLPPRRAGDLTISYDVLQAYPSSYLALVTIENHNPLARLDNWRLSWEWKRQEFIYSLKGAYPLEVDATGCVYGPQGQYYQDLDFSKVLNCQRSPVVLDLPLSRYNDSQLGLIPHCCRNGTILPKSMDPSQSVSAFQMQVFKMPPDVNRTVLYPPAAWKIAGGSDLNPDYACGPAVRVAPAEFPDPSGLESNTSAIASWQVVCNISAPRGSKPKCCVSFSAFYNDSVVPCGTCACGCPAARTCNASAPPLLLPSEALLVPFDNRTAKALAWAELKHFAVPNPLPCGDNCGVSINWHLYTDYAKGWSARITLFNWESVDLPNWFAAVVMDQAYDGYETMYSFNGTRVGDHTIFMQGNEGLNYLVGETNGTDPSEDPRVPGKQQSVISFTKKPTPGINVVAGDGFPSKVYFNGDECSMPGSIPTSKGLRTIATSSIFNSVFVLGVSALLLFQV</sequence>
<keyword evidence="5" id="KW-0472">Membrane</keyword>
<dbReference type="GO" id="GO:0010215">
    <property type="term" value="P:cellulose microfibril organization"/>
    <property type="evidence" value="ECO:0007669"/>
    <property type="project" value="InterPro"/>
</dbReference>
<dbReference type="Pfam" id="PF04833">
    <property type="entry name" value="COBRA"/>
    <property type="match status" value="1"/>
</dbReference>
<comment type="caution">
    <text evidence="9">The sequence shown here is derived from an EMBL/GenBank/DDBJ whole genome shotgun (WGS) entry which is preliminary data.</text>
</comment>
<accession>A0A199VNQ2</accession>
<comment type="subcellular location">
    <subcellularLocation>
        <location evidence="1">Cell membrane</location>
    </subcellularLocation>
</comment>
<evidence type="ECO:0000313" key="10">
    <source>
        <dbReference type="Proteomes" id="UP000092600"/>
    </source>
</evidence>
<feature type="chain" id="PRO_5008286021" evidence="7">
    <location>
        <begin position="20"/>
        <end position="597"/>
    </location>
</feature>
<dbReference type="GO" id="GO:0005886">
    <property type="term" value="C:plasma membrane"/>
    <property type="evidence" value="ECO:0007669"/>
    <property type="project" value="UniProtKB-SubCell"/>
</dbReference>
<evidence type="ECO:0000256" key="6">
    <source>
        <dbReference type="ARBA" id="ARBA00023180"/>
    </source>
</evidence>
<gene>
    <name evidence="9" type="ORF">ACMD2_20543</name>
</gene>
<reference evidence="9 10" key="1">
    <citation type="journal article" date="2016" name="DNA Res.">
        <title>The draft genome of MD-2 pineapple using hybrid error correction of long reads.</title>
        <authorList>
            <person name="Redwan R.M."/>
            <person name="Saidin A."/>
            <person name="Kumar S.V."/>
        </authorList>
    </citation>
    <scope>NUCLEOTIDE SEQUENCE [LARGE SCALE GENOMIC DNA]</scope>
    <source>
        <strain evidence="10">cv. MD2</strain>
        <tissue evidence="9">Leaf</tissue>
    </source>
</reference>
<keyword evidence="4 7" id="KW-0732">Signal</keyword>
<dbReference type="EMBL" id="LSRQ01001232">
    <property type="protein sequence ID" value="OAY78653.1"/>
    <property type="molecule type" value="Genomic_DNA"/>
</dbReference>
<feature type="domain" description="COBRA C-terminal" evidence="8">
    <location>
        <begin position="360"/>
        <end position="567"/>
    </location>
</feature>
<organism evidence="9 10">
    <name type="scientific">Ananas comosus</name>
    <name type="common">Pineapple</name>
    <name type="synonym">Ananas ananas</name>
    <dbReference type="NCBI Taxonomy" id="4615"/>
    <lineage>
        <taxon>Eukaryota</taxon>
        <taxon>Viridiplantae</taxon>
        <taxon>Streptophyta</taxon>
        <taxon>Embryophyta</taxon>
        <taxon>Tracheophyta</taxon>
        <taxon>Spermatophyta</taxon>
        <taxon>Magnoliopsida</taxon>
        <taxon>Liliopsida</taxon>
        <taxon>Poales</taxon>
        <taxon>Bromeliaceae</taxon>
        <taxon>Bromelioideae</taxon>
        <taxon>Ananas</taxon>
    </lineage>
</organism>
<evidence type="ECO:0000256" key="1">
    <source>
        <dbReference type="ARBA" id="ARBA00004236"/>
    </source>
</evidence>
<evidence type="ECO:0000259" key="8">
    <source>
        <dbReference type="Pfam" id="PF25079"/>
    </source>
</evidence>
<evidence type="ECO:0000256" key="4">
    <source>
        <dbReference type="ARBA" id="ARBA00022729"/>
    </source>
</evidence>
<name>A0A199VNQ2_ANACO</name>
<dbReference type="InterPro" id="IPR006918">
    <property type="entry name" value="COBRA_pln"/>
</dbReference>
<dbReference type="Pfam" id="PF25079">
    <property type="entry name" value="COB_C"/>
    <property type="match status" value="1"/>
</dbReference>
<dbReference type="AlphaFoldDB" id="A0A199VNQ2"/>
<dbReference type="Proteomes" id="UP000092600">
    <property type="component" value="Unassembled WGS sequence"/>
</dbReference>
<dbReference type="PANTHER" id="PTHR31052:SF3">
    <property type="entry name" value="COBRA-LIKE PROTEIN 7"/>
    <property type="match status" value="1"/>
</dbReference>
<evidence type="ECO:0000256" key="5">
    <source>
        <dbReference type="ARBA" id="ARBA00023136"/>
    </source>
</evidence>
<proteinExistence type="inferred from homology"/>
<evidence type="ECO:0000256" key="3">
    <source>
        <dbReference type="ARBA" id="ARBA00022475"/>
    </source>
</evidence>
<protein>
    <submittedName>
        <fullName evidence="9">COBRA-like protein 7</fullName>
    </submittedName>
</protein>
<dbReference type="InterPro" id="IPR056900">
    <property type="entry name" value="COB_C"/>
</dbReference>
<evidence type="ECO:0000256" key="7">
    <source>
        <dbReference type="SAM" id="SignalP"/>
    </source>
</evidence>
<comment type="similarity">
    <text evidence="2">Belongs to the COBRA family.</text>
</comment>
<keyword evidence="3" id="KW-1003">Cell membrane</keyword>